<dbReference type="Gene3D" id="3.40.50.150">
    <property type="entry name" value="Vaccinia Virus protein VP39"/>
    <property type="match status" value="1"/>
</dbReference>
<evidence type="ECO:0000313" key="3">
    <source>
        <dbReference type="EMBL" id="CAB4800127.1"/>
    </source>
</evidence>
<evidence type="ECO:0000256" key="2">
    <source>
        <dbReference type="ARBA" id="ARBA00022679"/>
    </source>
</evidence>
<dbReference type="InterPro" id="IPR004398">
    <property type="entry name" value="RNA_MeTrfase_RsmD"/>
</dbReference>
<proteinExistence type="predicted"/>
<dbReference type="EMBL" id="CAFAAQ010000029">
    <property type="protein sequence ID" value="CAB4800127.1"/>
    <property type="molecule type" value="Genomic_DNA"/>
</dbReference>
<reference evidence="3" key="1">
    <citation type="submission" date="2020-05" db="EMBL/GenBank/DDBJ databases">
        <authorList>
            <person name="Chiriac C."/>
            <person name="Salcher M."/>
            <person name="Ghai R."/>
            <person name="Kavagutti S V."/>
        </authorList>
    </citation>
    <scope>NUCLEOTIDE SEQUENCE</scope>
</reference>
<protein>
    <submittedName>
        <fullName evidence="3">Unannotated protein</fullName>
    </submittedName>
</protein>
<dbReference type="Pfam" id="PF03602">
    <property type="entry name" value="Cons_hypoth95"/>
    <property type="match status" value="1"/>
</dbReference>
<dbReference type="GO" id="GO:0031167">
    <property type="term" value="P:rRNA methylation"/>
    <property type="evidence" value="ECO:0007669"/>
    <property type="project" value="InterPro"/>
</dbReference>
<dbReference type="InterPro" id="IPR029063">
    <property type="entry name" value="SAM-dependent_MTases_sf"/>
</dbReference>
<dbReference type="CDD" id="cd02440">
    <property type="entry name" value="AdoMet_MTases"/>
    <property type="match status" value="1"/>
</dbReference>
<dbReference type="PANTHER" id="PTHR43542">
    <property type="entry name" value="METHYLTRANSFERASE"/>
    <property type="match status" value="1"/>
</dbReference>
<gene>
    <name evidence="3" type="ORF">UFOPK3046_00511</name>
</gene>
<dbReference type="PANTHER" id="PTHR43542:SF1">
    <property type="entry name" value="METHYLTRANSFERASE"/>
    <property type="match status" value="1"/>
</dbReference>
<dbReference type="GO" id="GO:0003676">
    <property type="term" value="F:nucleic acid binding"/>
    <property type="evidence" value="ECO:0007669"/>
    <property type="project" value="InterPro"/>
</dbReference>
<organism evidence="3">
    <name type="scientific">freshwater metagenome</name>
    <dbReference type="NCBI Taxonomy" id="449393"/>
    <lineage>
        <taxon>unclassified sequences</taxon>
        <taxon>metagenomes</taxon>
        <taxon>ecological metagenomes</taxon>
    </lineage>
</organism>
<name>A0A6J6Y2K4_9ZZZZ</name>
<sequence length="186" mass="19685">MRIVAGSLRGRKLSTLTGTDVRPTGDRVREAVFNALGSMGVIEDATVLDLFAGSGALGLEAISRGAKHVTFVDSSPQALAIVRANIAACDCADTCTVVRSEAAAHLARSQSAYDLVLLDPPYEFDSWPELLSGLEAQTLVIESNRPIEAPAGSQVLRERRYGGTVVTVMAPILAVAIERPPSEEHS</sequence>
<keyword evidence="1" id="KW-0489">Methyltransferase</keyword>
<dbReference type="InterPro" id="IPR002052">
    <property type="entry name" value="DNA_methylase_N6_adenine_CS"/>
</dbReference>
<dbReference type="AlphaFoldDB" id="A0A6J6Y2K4"/>
<evidence type="ECO:0000256" key="1">
    <source>
        <dbReference type="ARBA" id="ARBA00022603"/>
    </source>
</evidence>
<dbReference type="PIRSF" id="PIRSF004553">
    <property type="entry name" value="CHP00095"/>
    <property type="match status" value="1"/>
</dbReference>
<dbReference type="NCBIfam" id="TIGR00095">
    <property type="entry name" value="16S rRNA (guanine(966)-N(2))-methyltransferase RsmD"/>
    <property type="match status" value="1"/>
</dbReference>
<dbReference type="PROSITE" id="PS00092">
    <property type="entry name" value="N6_MTASE"/>
    <property type="match status" value="1"/>
</dbReference>
<accession>A0A6J6Y2K4</accession>
<dbReference type="SUPFAM" id="SSF53335">
    <property type="entry name" value="S-adenosyl-L-methionine-dependent methyltransferases"/>
    <property type="match status" value="1"/>
</dbReference>
<keyword evidence="2" id="KW-0808">Transferase</keyword>
<dbReference type="GO" id="GO:0008168">
    <property type="term" value="F:methyltransferase activity"/>
    <property type="evidence" value="ECO:0007669"/>
    <property type="project" value="UniProtKB-KW"/>
</dbReference>